<keyword evidence="1" id="KW-0175">Coiled coil</keyword>
<accession>A0A1G8VN03</accession>
<gene>
    <name evidence="2" type="ORF">SAMN04488540_111107</name>
</gene>
<proteinExistence type="predicted"/>
<evidence type="ECO:0000313" key="3">
    <source>
        <dbReference type="Proteomes" id="UP000199527"/>
    </source>
</evidence>
<organism evidence="2 3">
    <name type="scientific">Ferrimonas sediminum</name>
    <dbReference type="NCBI Taxonomy" id="718193"/>
    <lineage>
        <taxon>Bacteria</taxon>
        <taxon>Pseudomonadati</taxon>
        <taxon>Pseudomonadota</taxon>
        <taxon>Gammaproteobacteria</taxon>
        <taxon>Alteromonadales</taxon>
        <taxon>Ferrimonadaceae</taxon>
        <taxon>Ferrimonas</taxon>
    </lineage>
</organism>
<dbReference type="Proteomes" id="UP000199527">
    <property type="component" value="Unassembled WGS sequence"/>
</dbReference>
<evidence type="ECO:0000313" key="2">
    <source>
        <dbReference type="EMBL" id="SDJ67441.1"/>
    </source>
</evidence>
<dbReference type="EMBL" id="FNEM01000011">
    <property type="protein sequence ID" value="SDJ67441.1"/>
    <property type="molecule type" value="Genomic_DNA"/>
</dbReference>
<name>A0A1G8VN03_9GAMM</name>
<evidence type="ECO:0000256" key="1">
    <source>
        <dbReference type="SAM" id="Coils"/>
    </source>
</evidence>
<dbReference type="AlphaFoldDB" id="A0A1G8VN03"/>
<feature type="coiled-coil region" evidence="1">
    <location>
        <begin position="15"/>
        <end position="42"/>
    </location>
</feature>
<reference evidence="3" key="1">
    <citation type="submission" date="2016-10" db="EMBL/GenBank/DDBJ databases">
        <authorList>
            <person name="Varghese N."/>
            <person name="Submissions S."/>
        </authorList>
    </citation>
    <scope>NUCLEOTIDE SEQUENCE [LARGE SCALE GENOMIC DNA]</scope>
    <source>
        <strain evidence="3">DSM 23317</strain>
    </source>
</reference>
<keyword evidence="3" id="KW-1185">Reference proteome</keyword>
<sequence>MHSSKSNLNTLLHSRFKDAQNIAELRERLRDIEEELHLVFADELAQFVSHNDEHQKVS</sequence>
<dbReference type="RefSeq" id="WP_156896927.1">
    <property type="nucleotide sequence ID" value="NZ_FNEM01000011.1"/>
</dbReference>
<protein>
    <submittedName>
        <fullName evidence="2">Uncharacterized protein</fullName>
    </submittedName>
</protein>